<accession>C4J0D8</accession>
<protein>
    <submittedName>
        <fullName evidence="2">Uncharacterized protein</fullName>
    </submittedName>
</protein>
<reference evidence="2" key="2">
    <citation type="submission" date="2012-06" db="EMBL/GenBank/DDBJ databases">
        <authorList>
            <person name="Yu Y."/>
            <person name="Currie J."/>
            <person name="Lomeli R."/>
            <person name="Angelova A."/>
            <person name="Collura K."/>
            <person name="Wissotski M."/>
            <person name="Campos D."/>
            <person name="Kudrna D."/>
            <person name="Golser W."/>
            <person name="Ashely E."/>
            <person name="Descour A."/>
            <person name="Fernandes J."/>
            <person name="Soderlund C."/>
            <person name="Walbot V."/>
        </authorList>
    </citation>
    <scope>NUCLEOTIDE SEQUENCE</scope>
    <source>
        <strain evidence="2">B73</strain>
    </source>
</reference>
<evidence type="ECO:0000313" key="2">
    <source>
        <dbReference type="EMBL" id="ACR34638.1"/>
    </source>
</evidence>
<dbReference type="AlphaFoldDB" id="C4J0D8"/>
<feature type="compositionally biased region" description="Low complexity" evidence="1">
    <location>
        <begin position="117"/>
        <end position="127"/>
    </location>
</feature>
<organism evidence="2">
    <name type="scientific">Zea mays</name>
    <name type="common">Maize</name>
    <dbReference type="NCBI Taxonomy" id="4577"/>
    <lineage>
        <taxon>Eukaryota</taxon>
        <taxon>Viridiplantae</taxon>
        <taxon>Streptophyta</taxon>
        <taxon>Embryophyta</taxon>
        <taxon>Tracheophyta</taxon>
        <taxon>Spermatophyta</taxon>
        <taxon>Magnoliopsida</taxon>
        <taxon>Liliopsida</taxon>
        <taxon>Poales</taxon>
        <taxon>Poaceae</taxon>
        <taxon>PACMAD clade</taxon>
        <taxon>Panicoideae</taxon>
        <taxon>Andropogonodae</taxon>
        <taxon>Andropogoneae</taxon>
        <taxon>Tripsacinae</taxon>
        <taxon>Zea</taxon>
    </lineage>
</organism>
<evidence type="ECO:0000256" key="1">
    <source>
        <dbReference type="SAM" id="MobiDB-lite"/>
    </source>
</evidence>
<feature type="region of interest" description="Disordered" evidence="1">
    <location>
        <begin position="117"/>
        <end position="139"/>
    </location>
</feature>
<dbReference type="EMBL" id="BT084285">
    <property type="protein sequence ID" value="ACR34638.1"/>
    <property type="molecule type" value="mRNA"/>
</dbReference>
<sequence length="168" mass="18019">MYRAKNTREHLGVHRVTVLLLRVGCHITEHRECGAGEVRLDLPGGHVLLEEHPSEAHVVDHLVDPQRLPCPPHELQELIHLVEHNGLLLEVKYGLEQRDVEEHVEWVPVGPVAGLARGPRAGSAAPGEGEHGIADGAHGVRGLAGVDGASVGDLHDLPEPEHGGVEAV</sequence>
<proteinExistence type="evidence at transcript level"/>
<reference evidence="2" key="1">
    <citation type="journal article" date="2009" name="PLoS Genet.">
        <title>Sequencing, mapping, and analysis of 27,455 maize full-length cDNAs.</title>
        <authorList>
            <person name="Soderlund C."/>
            <person name="Descour A."/>
            <person name="Kudrna D."/>
            <person name="Bomhoff M."/>
            <person name="Boyd L."/>
            <person name="Currie J."/>
            <person name="Angelova A."/>
            <person name="Collura K."/>
            <person name="Wissotski M."/>
            <person name="Ashley E."/>
            <person name="Morrow D."/>
            <person name="Fernandes J."/>
            <person name="Walbot V."/>
            <person name="Yu Y."/>
        </authorList>
    </citation>
    <scope>NUCLEOTIDE SEQUENCE</scope>
    <source>
        <strain evidence="2">B73</strain>
    </source>
</reference>
<name>C4J0D8_MAIZE</name>